<feature type="region of interest" description="Disordered" evidence="1">
    <location>
        <begin position="39"/>
        <end position="90"/>
    </location>
</feature>
<evidence type="ECO:0000256" key="1">
    <source>
        <dbReference type="SAM" id="MobiDB-lite"/>
    </source>
</evidence>
<feature type="compositionally biased region" description="Low complexity" evidence="1">
    <location>
        <begin position="50"/>
        <end position="63"/>
    </location>
</feature>
<name>A0A1H4SW87_9BACT</name>
<dbReference type="Proteomes" id="UP000182409">
    <property type="component" value="Unassembled WGS sequence"/>
</dbReference>
<sequence length="136" mass="14770">MGKRIFGIVVVLLALYLGYYAYQRHLATQAADGAIKIDDTGADTVKDDPTPTAEQTPAPAQKPRAAIENRPTTATDSIQPNPPNGAAFTGTGKFQVYRQGNLTWRVNTETGANCILFATMEEWKKPVVYNHACGNN</sequence>
<feature type="compositionally biased region" description="Basic and acidic residues" evidence="1">
    <location>
        <begin position="39"/>
        <end position="49"/>
    </location>
</feature>
<evidence type="ECO:0000313" key="4">
    <source>
        <dbReference type="Proteomes" id="UP000182409"/>
    </source>
</evidence>
<dbReference type="EMBL" id="FNSD01000001">
    <property type="protein sequence ID" value="SEC48141.1"/>
    <property type="molecule type" value="Genomic_DNA"/>
</dbReference>
<evidence type="ECO:0000313" key="3">
    <source>
        <dbReference type="EMBL" id="SEC48141.1"/>
    </source>
</evidence>
<dbReference type="AlphaFoldDB" id="A0A1H4SW87"/>
<reference evidence="3 4" key="1">
    <citation type="submission" date="2016-10" db="EMBL/GenBank/DDBJ databases">
        <authorList>
            <person name="de Groot N.N."/>
        </authorList>
    </citation>
    <scope>NUCLEOTIDE SEQUENCE [LARGE SCALE GENOMIC DNA]</scope>
    <source>
        <strain evidence="3 4">AB35.6</strain>
    </source>
</reference>
<feature type="transmembrane region" description="Helical" evidence="2">
    <location>
        <begin position="5"/>
        <end position="22"/>
    </location>
</feature>
<accession>A0A1H4SW87</accession>
<organism evidence="3 4">
    <name type="scientific">Terriglobus roseus</name>
    <dbReference type="NCBI Taxonomy" id="392734"/>
    <lineage>
        <taxon>Bacteria</taxon>
        <taxon>Pseudomonadati</taxon>
        <taxon>Acidobacteriota</taxon>
        <taxon>Terriglobia</taxon>
        <taxon>Terriglobales</taxon>
        <taxon>Acidobacteriaceae</taxon>
        <taxon>Terriglobus</taxon>
    </lineage>
</organism>
<dbReference type="RefSeq" id="WP_139285249.1">
    <property type="nucleotide sequence ID" value="NZ_FNSD01000001.1"/>
</dbReference>
<gene>
    <name evidence="3" type="ORF">SAMN05443244_3566</name>
</gene>
<dbReference type="OrthoDB" id="122454at2"/>
<proteinExistence type="predicted"/>
<keyword evidence="2" id="KW-0472">Membrane</keyword>
<evidence type="ECO:0000256" key="2">
    <source>
        <dbReference type="SAM" id="Phobius"/>
    </source>
</evidence>
<keyword evidence="2" id="KW-1133">Transmembrane helix</keyword>
<feature type="compositionally biased region" description="Polar residues" evidence="1">
    <location>
        <begin position="70"/>
        <end position="79"/>
    </location>
</feature>
<keyword evidence="2" id="KW-0812">Transmembrane</keyword>
<protein>
    <submittedName>
        <fullName evidence="3">Uncharacterized protein</fullName>
    </submittedName>
</protein>